<reference evidence="3" key="1">
    <citation type="submission" date="2013-10" db="EMBL/GenBank/DDBJ databases">
        <title>Genomic analysis of the causative agents of coccidiosis in chickens.</title>
        <authorList>
            <person name="Reid A.J."/>
            <person name="Blake D."/>
            <person name="Billington K."/>
            <person name="Browne H."/>
            <person name="Dunn M."/>
            <person name="Hung S."/>
            <person name="Kawahara F."/>
            <person name="Miranda-Saavedra D."/>
            <person name="Mourier T."/>
            <person name="Nagra H."/>
            <person name="Otto T.D."/>
            <person name="Rawlings N."/>
            <person name="Sanchez A."/>
            <person name="Sanders M."/>
            <person name="Subramaniam C."/>
            <person name="Tay Y."/>
            <person name="Dear P."/>
            <person name="Doerig C."/>
            <person name="Gruber A."/>
            <person name="Parkinson J."/>
            <person name="Shirley M."/>
            <person name="Wan K.L."/>
            <person name="Berriman M."/>
            <person name="Tomley F."/>
            <person name="Pain A."/>
        </authorList>
    </citation>
    <scope>NUCLEOTIDE SEQUENCE [LARGE SCALE GENOMIC DNA]</scope>
    <source>
        <strain evidence="3">Houghton</strain>
    </source>
</reference>
<feature type="signal peptide" evidence="2">
    <location>
        <begin position="1"/>
        <end position="24"/>
    </location>
</feature>
<protein>
    <submittedName>
        <fullName evidence="3">Uncharacterized protein</fullName>
    </submittedName>
</protein>
<dbReference type="Proteomes" id="UP000030750">
    <property type="component" value="Unassembled WGS sequence"/>
</dbReference>
<accession>U6LA03</accession>
<dbReference type="AlphaFoldDB" id="U6LA03"/>
<keyword evidence="4" id="KW-1185">Reference proteome</keyword>
<dbReference type="EMBL" id="HG710663">
    <property type="protein sequence ID" value="CDJ47267.1"/>
    <property type="molecule type" value="Genomic_DNA"/>
</dbReference>
<sequence length="229" mass="24305">MSSLAAFAAVAAVVGVSLPEQISAAGTSVATTQEVQVQAENAAQEQALAAPSKAAPSVVMPALGVALLLTLSTTLFLLLRCIQSRASPDREGAVNVRNLSAGGDEEDPCKELEEKLAEGFDESLITGGPDPDTKFYTLEDLKREGLYETILLPEPDPARDVGLAEAEEIIDAMEKVLKFIEEGEQSDKGGRQDYNGYEILMGSGGRCKAVAEDEIRAQRKGMEEMSAKS</sequence>
<reference evidence="3" key="2">
    <citation type="submission" date="2013-10" db="EMBL/GenBank/DDBJ databases">
        <authorList>
            <person name="Aslett M."/>
        </authorList>
    </citation>
    <scope>NUCLEOTIDE SEQUENCE [LARGE SCALE GENOMIC DNA]</scope>
    <source>
        <strain evidence="3">Houghton</strain>
    </source>
</reference>
<evidence type="ECO:0000256" key="1">
    <source>
        <dbReference type="SAM" id="Phobius"/>
    </source>
</evidence>
<keyword evidence="2" id="KW-0732">Signal</keyword>
<dbReference type="VEuPathDB" id="ToxoDB:EBH_0036020"/>
<feature type="chain" id="PRO_5004672284" evidence="2">
    <location>
        <begin position="25"/>
        <end position="229"/>
    </location>
</feature>
<proteinExistence type="predicted"/>
<gene>
    <name evidence="3" type="ORF">EBH_0036020</name>
</gene>
<evidence type="ECO:0000256" key="2">
    <source>
        <dbReference type="SAM" id="SignalP"/>
    </source>
</evidence>
<keyword evidence="1" id="KW-1133">Transmembrane helix</keyword>
<keyword evidence="1" id="KW-0812">Transmembrane</keyword>
<name>U6LA03_9EIME</name>
<feature type="transmembrane region" description="Helical" evidence="1">
    <location>
        <begin position="58"/>
        <end position="79"/>
    </location>
</feature>
<organism evidence="3 4">
    <name type="scientific">Eimeria brunetti</name>
    <dbReference type="NCBI Taxonomy" id="51314"/>
    <lineage>
        <taxon>Eukaryota</taxon>
        <taxon>Sar</taxon>
        <taxon>Alveolata</taxon>
        <taxon>Apicomplexa</taxon>
        <taxon>Conoidasida</taxon>
        <taxon>Coccidia</taxon>
        <taxon>Eucoccidiorida</taxon>
        <taxon>Eimeriorina</taxon>
        <taxon>Eimeriidae</taxon>
        <taxon>Eimeria</taxon>
    </lineage>
</organism>
<keyword evidence="1" id="KW-0472">Membrane</keyword>
<evidence type="ECO:0000313" key="4">
    <source>
        <dbReference type="Proteomes" id="UP000030750"/>
    </source>
</evidence>
<evidence type="ECO:0000313" key="3">
    <source>
        <dbReference type="EMBL" id="CDJ47267.1"/>
    </source>
</evidence>